<evidence type="ECO:0000256" key="4">
    <source>
        <dbReference type="ARBA" id="ARBA00023128"/>
    </source>
</evidence>
<comment type="subcellular location">
    <subcellularLocation>
        <location evidence="1">Mitochondrion</location>
    </subcellularLocation>
</comment>
<evidence type="ECO:0000256" key="1">
    <source>
        <dbReference type="ARBA" id="ARBA00004173"/>
    </source>
</evidence>
<dbReference type="STRING" id="341454.A0A4S2N4G5"/>
<gene>
    <name evidence="8" type="ORF">EX30DRAFT_327704</name>
</gene>
<dbReference type="OrthoDB" id="10259681at2759"/>
<proteinExistence type="inferred from homology"/>
<keyword evidence="9" id="KW-1185">Reference proteome</keyword>
<evidence type="ECO:0000313" key="9">
    <source>
        <dbReference type="Proteomes" id="UP000298138"/>
    </source>
</evidence>
<keyword evidence="5" id="KW-0687">Ribonucleoprotein</keyword>
<dbReference type="SUPFAM" id="SSF54995">
    <property type="entry name" value="Ribosomal protein S6"/>
    <property type="match status" value="1"/>
</dbReference>
<dbReference type="Gene3D" id="3.30.70.60">
    <property type="match status" value="1"/>
</dbReference>
<evidence type="ECO:0000256" key="7">
    <source>
        <dbReference type="ARBA" id="ARBA00037226"/>
    </source>
</evidence>
<dbReference type="GO" id="GO:0006412">
    <property type="term" value="P:translation"/>
    <property type="evidence" value="ECO:0007669"/>
    <property type="project" value="InterPro"/>
</dbReference>
<dbReference type="CDD" id="cd15465">
    <property type="entry name" value="bS6_mito"/>
    <property type="match status" value="1"/>
</dbReference>
<organism evidence="8 9">
    <name type="scientific">Ascodesmis nigricans</name>
    <dbReference type="NCBI Taxonomy" id="341454"/>
    <lineage>
        <taxon>Eukaryota</taxon>
        <taxon>Fungi</taxon>
        <taxon>Dikarya</taxon>
        <taxon>Ascomycota</taxon>
        <taxon>Pezizomycotina</taxon>
        <taxon>Pezizomycetes</taxon>
        <taxon>Pezizales</taxon>
        <taxon>Ascodesmidaceae</taxon>
        <taxon>Ascodesmis</taxon>
    </lineage>
</organism>
<dbReference type="FunFam" id="3.30.70.60:FF:000007">
    <property type="entry name" value="37S ribosomal protein Mrp17"/>
    <property type="match status" value="1"/>
</dbReference>
<dbReference type="GO" id="GO:0005763">
    <property type="term" value="C:mitochondrial small ribosomal subunit"/>
    <property type="evidence" value="ECO:0007669"/>
    <property type="project" value="TreeGrafter"/>
</dbReference>
<dbReference type="EMBL" id="ML220113">
    <property type="protein sequence ID" value="TGZ83976.1"/>
    <property type="molecule type" value="Genomic_DNA"/>
</dbReference>
<accession>A0A4S2N4G5</accession>
<dbReference type="AlphaFoldDB" id="A0A4S2N4G5"/>
<evidence type="ECO:0000256" key="3">
    <source>
        <dbReference type="ARBA" id="ARBA00022980"/>
    </source>
</evidence>
<evidence type="ECO:0000256" key="2">
    <source>
        <dbReference type="ARBA" id="ARBA00009512"/>
    </source>
</evidence>
<sequence>MLYELVACVRPNSLHEVREIAKTAGMSILNRGGVIRSIQNWDKQLLPKRVRKHQAYYDHGHYFLMRFDANGSTQAEVQRIMGLDPRMVRFSVVKVGSKLEEIARAAAV</sequence>
<dbReference type="InterPro" id="IPR000529">
    <property type="entry name" value="Ribosomal_bS6"/>
</dbReference>
<protein>
    <recommendedName>
        <fullName evidence="6">Small ribosomal subunit protein bS6m</fullName>
    </recommendedName>
</protein>
<name>A0A4S2N4G5_9PEZI</name>
<comment type="function">
    <text evidence="7">Component of the mitochondrial ribosome (mitoribosome), a dedicated translation machinery responsible for the synthesis of mitochondrial genome-encoded proteins, including at least some of the essential transmembrane subunits of the mitochondrial respiratory chain. The mitoribosomes are attached to the mitochondrial inner membrane and translation products are cotranslationally integrated into the membrane.</text>
</comment>
<evidence type="ECO:0000313" key="8">
    <source>
        <dbReference type="EMBL" id="TGZ83976.1"/>
    </source>
</evidence>
<keyword evidence="3 8" id="KW-0689">Ribosomal protein</keyword>
<dbReference type="FunCoup" id="A0A4S2N4G5">
    <property type="interactions" value="216"/>
</dbReference>
<reference evidence="8 9" key="1">
    <citation type="submission" date="2019-04" db="EMBL/GenBank/DDBJ databases">
        <title>Comparative genomics and transcriptomics to analyze fruiting body development in filamentous ascomycetes.</title>
        <authorList>
            <consortium name="DOE Joint Genome Institute"/>
            <person name="Lutkenhaus R."/>
            <person name="Traeger S."/>
            <person name="Breuer J."/>
            <person name="Kuo A."/>
            <person name="Lipzen A."/>
            <person name="Pangilinan J."/>
            <person name="Dilworth D."/>
            <person name="Sandor L."/>
            <person name="Poggeler S."/>
            <person name="Barry K."/>
            <person name="Grigoriev I.V."/>
            <person name="Nowrousian M."/>
        </authorList>
    </citation>
    <scope>NUCLEOTIDE SEQUENCE [LARGE SCALE GENOMIC DNA]</scope>
    <source>
        <strain evidence="8 9">CBS 389.68</strain>
    </source>
</reference>
<evidence type="ECO:0000256" key="6">
    <source>
        <dbReference type="ARBA" id="ARBA00035170"/>
    </source>
</evidence>
<dbReference type="InterPro" id="IPR014717">
    <property type="entry name" value="Transl_elong_EF1B/ribsomal_bS6"/>
</dbReference>
<comment type="similarity">
    <text evidence="2">Belongs to the bacterial ribosomal protein bS6 family.</text>
</comment>
<dbReference type="PANTHER" id="PTHR21011:SF1">
    <property type="entry name" value="SMALL RIBOSOMAL SUBUNIT PROTEIN BS6M"/>
    <property type="match status" value="1"/>
</dbReference>
<dbReference type="Pfam" id="PF01250">
    <property type="entry name" value="Ribosomal_S6"/>
    <property type="match status" value="1"/>
</dbReference>
<dbReference type="GO" id="GO:0070181">
    <property type="term" value="F:small ribosomal subunit rRNA binding"/>
    <property type="evidence" value="ECO:0007669"/>
    <property type="project" value="TreeGrafter"/>
</dbReference>
<keyword evidence="4" id="KW-0496">Mitochondrion</keyword>
<dbReference type="InterPro" id="IPR035980">
    <property type="entry name" value="Ribosomal_bS6_sf"/>
</dbReference>
<dbReference type="GO" id="GO:0003735">
    <property type="term" value="F:structural constituent of ribosome"/>
    <property type="evidence" value="ECO:0007669"/>
    <property type="project" value="InterPro"/>
</dbReference>
<dbReference type="NCBIfam" id="TIGR00166">
    <property type="entry name" value="S6"/>
    <property type="match status" value="1"/>
</dbReference>
<dbReference type="InParanoid" id="A0A4S2N4G5"/>
<dbReference type="Proteomes" id="UP000298138">
    <property type="component" value="Unassembled WGS sequence"/>
</dbReference>
<evidence type="ECO:0000256" key="5">
    <source>
        <dbReference type="ARBA" id="ARBA00023274"/>
    </source>
</evidence>
<dbReference type="PANTHER" id="PTHR21011">
    <property type="entry name" value="MITOCHONDRIAL 28S RIBOSOMAL PROTEIN S6"/>
    <property type="match status" value="1"/>
</dbReference>